<dbReference type="AlphaFoldDB" id="A0A8C9S6T9"/>
<dbReference type="Proteomes" id="UP000694397">
    <property type="component" value="Chromosome 2"/>
</dbReference>
<evidence type="ECO:0000313" key="2">
    <source>
        <dbReference type="Proteomes" id="UP000694397"/>
    </source>
</evidence>
<keyword evidence="2" id="KW-1185">Reference proteome</keyword>
<sequence>MGWLGQWIRKMNMASRLRKAHSMQNRMMPRQRRFSFLTMYPPRKVPPPPAGTTM</sequence>
<protein>
    <submittedName>
        <fullName evidence="1">Uncharacterized protein</fullName>
    </submittedName>
</protein>
<name>A0A8C9S6T9_SCLFO</name>
<reference evidence="1 2" key="1">
    <citation type="submission" date="2019-04" db="EMBL/GenBank/DDBJ databases">
        <authorList>
            <consortium name="Wellcome Sanger Institute Data Sharing"/>
        </authorList>
    </citation>
    <scope>NUCLEOTIDE SEQUENCE [LARGE SCALE GENOMIC DNA]</scope>
</reference>
<evidence type="ECO:0000313" key="1">
    <source>
        <dbReference type="Ensembl" id="ENSSFOP00015027005.2"/>
    </source>
</evidence>
<proteinExistence type="predicted"/>
<dbReference type="GeneTree" id="ENSGT01100000263723"/>
<organism evidence="1 2">
    <name type="scientific">Scleropages formosus</name>
    <name type="common">Asian bonytongue</name>
    <name type="synonym">Osteoglossum formosum</name>
    <dbReference type="NCBI Taxonomy" id="113540"/>
    <lineage>
        <taxon>Eukaryota</taxon>
        <taxon>Metazoa</taxon>
        <taxon>Chordata</taxon>
        <taxon>Craniata</taxon>
        <taxon>Vertebrata</taxon>
        <taxon>Euteleostomi</taxon>
        <taxon>Actinopterygii</taxon>
        <taxon>Neopterygii</taxon>
        <taxon>Teleostei</taxon>
        <taxon>Osteoglossocephala</taxon>
        <taxon>Osteoglossomorpha</taxon>
        <taxon>Osteoglossiformes</taxon>
        <taxon>Osteoglossidae</taxon>
        <taxon>Scleropages</taxon>
    </lineage>
</organism>
<reference evidence="1" key="3">
    <citation type="submission" date="2025-09" db="UniProtKB">
        <authorList>
            <consortium name="Ensembl"/>
        </authorList>
    </citation>
    <scope>IDENTIFICATION</scope>
</reference>
<dbReference type="OrthoDB" id="8957492at2759"/>
<reference evidence="1" key="2">
    <citation type="submission" date="2025-08" db="UniProtKB">
        <authorList>
            <consortium name="Ensembl"/>
        </authorList>
    </citation>
    <scope>IDENTIFICATION</scope>
</reference>
<accession>A0A8C9S6T9</accession>
<dbReference type="Ensembl" id="ENSSFOT00015027313.2">
    <property type="protein sequence ID" value="ENSSFOP00015027005.2"/>
    <property type="gene ID" value="ENSSFOG00015017348.2"/>
</dbReference>